<sequence>MDADKCIFEDDIIFHHLFLGQFAGFERGRLADHYAHVLDDLPTGFNILIIHPAFDDREMRGITVTTRILVRNSGLDYEYSTSESCRGKLKENNIQLVAWHEIKSGMNQ</sequence>
<dbReference type="InterPro" id="IPR011330">
    <property type="entry name" value="Glyco_hydro/deAcase_b/a-brl"/>
</dbReference>
<keyword evidence="2" id="KW-1185">Reference proteome</keyword>
<name>A0ABR7VDM6_9FLAO</name>
<reference evidence="1 2" key="1">
    <citation type="submission" date="2020-05" db="EMBL/GenBank/DDBJ databases">
        <title>The draft genome sequence of Maribacter arenosus CAU 1321.</title>
        <authorList>
            <person name="Mu L."/>
        </authorList>
    </citation>
    <scope>NUCLEOTIDE SEQUENCE [LARGE SCALE GENOMIC DNA]</scope>
    <source>
        <strain evidence="1 2">CAU 1321</strain>
    </source>
</reference>
<organism evidence="1 2">
    <name type="scientific">Maribacter arenosus</name>
    <dbReference type="NCBI Taxonomy" id="1854708"/>
    <lineage>
        <taxon>Bacteria</taxon>
        <taxon>Pseudomonadati</taxon>
        <taxon>Bacteroidota</taxon>
        <taxon>Flavobacteriia</taxon>
        <taxon>Flavobacteriales</taxon>
        <taxon>Flavobacteriaceae</taxon>
        <taxon>Maribacter</taxon>
    </lineage>
</organism>
<proteinExistence type="predicted"/>
<gene>
    <name evidence="1" type="ORF">HPE63_10205</name>
</gene>
<dbReference type="EMBL" id="JABTCG010000003">
    <property type="protein sequence ID" value="MBD0851041.1"/>
    <property type="molecule type" value="Genomic_DNA"/>
</dbReference>
<protein>
    <submittedName>
        <fullName evidence="1">Uncharacterized protein</fullName>
    </submittedName>
</protein>
<dbReference type="Proteomes" id="UP000598350">
    <property type="component" value="Unassembled WGS sequence"/>
</dbReference>
<dbReference type="SUPFAM" id="SSF88713">
    <property type="entry name" value="Glycoside hydrolase/deacetylase"/>
    <property type="match status" value="1"/>
</dbReference>
<evidence type="ECO:0000313" key="2">
    <source>
        <dbReference type="Proteomes" id="UP000598350"/>
    </source>
</evidence>
<accession>A0ABR7VDM6</accession>
<dbReference type="RefSeq" id="WP_188314162.1">
    <property type="nucleotide sequence ID" value="NZ_JABTCG010000003.1"/>
</dbReference>
<evidence type="ECO:0000313" key="1">
    <source>
        <dbReference type="EMBL" id="MBD0851041.1"/>
    </source>
</evidence>
<comment type="caution">
    <text evidence="1">The sequence shown here is derived from an EMBL/GenBank/DDBJ whole genome shotgun (WGS) entry which is preliminary data.</text>
</comment>
<dbReference type="Gene3D" id="3.20.20.370">
    <property type="entry name" value="Glycoside hydrolase/deacetylase"/>
    <property type="match status" value="1"/>
</dbReference>